<organism evidence="4 5">
    <name type="scientific">Roseibaca calidilacus</name>
    <dbReference type="NCBI Taxonomy" id="1666912"/>
    <lineage>
        <taxon>Bacteria</taxon>
        <taxon>Pseudomonadati</taxon>
        <taxon>Pseudomonadota</taxon>
        <taxon>Alphaproteobacteria</taxon>
        <taxon>Rhodobacterales</taxon>
        <taxon>Paracoccaceae</taxon>
        <taxon>Roseinatronobacter</taxon>
    </lineage>
</organism>
<evidence type="ECO:0000313" key="6">
    <source>
        <dbReference type="Proteomes" id="UP000182045"/>
    </source>
</evidence>
<sequence length="186" mass="19646">MKTDAALLLIDFQTGFKSPVWGARNNPDAEAQALRLLSAWRAAMAPLVHIRHLSTADGSPLTGAGAEWMPELAPRGAEARFEKSVNSAFIGTGLEQWLRDRGIARLVIAGLTTPHCVSTSCRMGANLGFQVTLAHDACAAFTANADSSWTATPGASLPPEAIHHAAVSHLHGEFVTARAVDDILTA</sequence>
<reference evidence="4 5" key="1">
    <citation type="submission" date="2015-09" db="EMBL/GenBank/DDBJ databases">
        <title>Identification and resolution of microdiversity through metagenomic sequencing of parallel consortia.</title>
        <authorList>
            <person name="Nelson W.C."/>
            <person name="Romine M.F."/>
            <person name="Lindemann S.R."/>
        </authorList>
    </citation>
    <scope>NUCLEOTIDE SEQUENCE [LARGE SCALE GENOMIC DNA]</scope>
    <source>
        <strain evidence="4">HL-91</strain>
    </source>
</reference>
<dbReference type="InterPro" id="IPR000868">
    <property type="entry name" value="Isochorismatase-like_dom"/>
</dbReference>
<dbReference type="Gene3D" id="3.40.50.850">
    <property type="entry name" value="Isochorismatase-like"/>
    <property type="match status" value="1"/>
</dbReference>
<dbReference type="EMBL" id="LJSG01000020">
    <property type="protein sequence ID" value="KPP89784.1"/>
    <property type="molecule type" value="Genomic_DNA"/>
</dbReference>
<evidence type="ECO:0000313" key="5">
    <source>
        <dbReference type="Proteomes" id="UP000050413"/>
    </source>
</evidence>
<accession>A0A0P7WRK3</accession>
<dbReference type="Proteomes" id="UP000182045">
    <property type="component" value="Unassembled WGS sequence"/>
</dbReference>
<evidence type="ECO:0000313" key="4">
    <source>
        <dbReference type="EMBL" id="KPP89784.1"/>
    </source>
</evidence>
<protein>
    <submittedName>
        <fullName evidence="3 4">Amidase</fullName>
    </submittedName>
</protein>
<feature type="domain" description="Isochorismatase-like" evidence="2">
    <location>
        <begin position="5"/>
        <end position="145"/>
    </location>
</feature>
<evidence type="ECO:0000313" key="3">
    <source>
        <dbReference type="EMBL" id="CUX80756.1"/>
    </source>
</evidence>
<dbReference type="GO" id="GO:0016787">
    <property type="term" value="F:hydrolase activity"/>
    <property type="evidence" value="ECO:0007669"/>
    <property type="project" value="UniProtKB-KW"/>
</dbReference>
<reference evidence="3 6" key="2">
    <citation type="submission" date="2016-01" db="EMBL/GenBank/DDBJ databases">
        <authorList>
            <person name="Varghese N."/>
        </authorList>
    </citation>
    <scope>NUCLEOTIDE SEQUENCE [LARGE SCALE GENOMIC DNA]</scope>
    <source>
        <strain evidence="3 6">HL-91</strain>
    </source>
</reference>
<dbReference type="Pfam" id="PF00857">
    <property type="entry name" value="Isochorismatase"/>
    <property type="match status" value="1"/>
</dbReference>
<dbReference type="EMBL" id="FBYC01000004">
    <property type="protein sequence ID" value="CUX80756.1"/>
    <property type="molecule type" value="Genomic_DNA"/>
</dbReference>
<dbReference type="InterPro" id="IPR050272">
    <property type="entry name" value="Isochorismatase-like_hydrls"/>
</dbReference>
<keyword evidence="1" id="KW-0378">Hydrolase</keyword>
<dbReference type="CDD" id="cd01014">
    <property type="entry name" value="nicotinamidase_related"/>
    <property type="match status" value="1"/>
</dbReference>
<proteinExistence type="predicted"/>
<dbReference type="PANTHER" id="PTHR43540:SF1">
    <property type="entry name" value="ISOCHORISMATASE HYDROLASE"/>
    <property type="match status" value="1"/>
</dbReference>
<dbReference type="Proteomes" id="UP000050413">
    <property type="component" value="Unassembled WGS sequence"/>
</dbReference>
<comment type="caution">
    <text evidence="4">The sequence shown here is derived from an EMBL/GenBank/DDBJ whole genome shotgun (WGS) entry which is preliminary data.</text>
</comment>
<dbReference type="SUPFAM" id="SSF52499">
    <property type="entry name" value="Isochorismatase-like hydrolases"/>
    <property type="match status" value="1"/>
</dbReference>
<dbReference type="RefSeq" id="WP_072245630.1">
    <property type="nucleotide sequence ID" value="NZ_FBYC01000004.1"/>
</dbReference>
<dbReference type="STRING" id="1666912.Ga0058931_1320"/>
<dbReference type="PATRIC" id="fig|1666912.4.peg.100"/>
<keyword evidence="6" id="KW-1185">Reference proteome</keyword>
<name>A0A0P7WRK3_9RHOB</name>
<dbReference type="OrthoDB" id="9794942at2"/>
<dbReference type="AlphaFoldDB" id="A0A0P7WRK3"/>
<dbReference type="PANTHER" id="PTHR43540">
    <property type="entry name" value="PEROXYUREIDOACRYLATE/UREIDOACRYLATE AMIDOHYDROLASE-RELATED"/>
    <property type="match status" value="1"/>
</dbReference>
<dbReference type="InterPro" id="IPR036380">
    <property type="entry name" value="Isochorismatase-like_sf"/>
</dbReference>
<evidence type="ECO:0000259" key="2">
    <source>
        <dbReference type="Pfam" id="PF00857"/>
    </source>
</evidence>
<evidence type="ECO:0000256" key="1">
    <source>
        <dbReference type="ARBA" id="ARBA00022801"/>
    </source>
</evidence>
<gene>
    <name evidence="3" type="ORF">Ga0058931_1320</name>
    <name evidence="4" type="ORF">HLUCCA05_06400</name>
</gene>